<reference evidence="1 2" key="1">
    <citation type="submission" date="2016-10" db="EMBL/GenBank/DDBJ databases">
        <authorList>
            <person name="de Groot N.N."/>
        </authorList>
    </citation>
    <scope>NUCLEOTIDE SEQUENCE [LARGE SCALE GENOMIC DNA]</scope>
    <source>
        <strain evidence="1 2">DSM 44892</strain>
    </source>
</reference>
<organism evidence="1 2">
    <name type="scientific">Rhodococcus triatomae</name>
    <dbReference type="NCBI Taxonomy" id="300028"/>
    <lineage>
        <taxon>Bacteria</taxon>
        <taxon>Bacillati</taxon>
        <taxon>Actinomycetota</taxon>
        <taxon>Actinomycetes</taxon>
        <taxon>Mycobacteriales</taxon>
        <taxon>Nocardiaceae</taxon>
        <taxon>Rhodococcus</taxon>
    </lineage>
</organism>
<dbReference type="OrthoDB" id="3837807at2"/>
<proteinExistence type="predicted"/>
<evidence type="ECO:0008006" key="3">
    <source>
        <dbReference type="Google" id="ProtNLM"/>
    </source>
</evidence>
<gene>
    <name evidence="1" type="ORF">SAMN05444695_11490</name>
</gene>
<name>A0A1G8Q6P7_9NOCA</name>
<dbReference type="Proteomes" id="UP000183263">
    <property type="component" value="Unassembled WGS sequence"/>
</dbReference>
<keyword evidence="2" id="KW-1185">Reference proteome</keyword>
<protein>
    <recommendedName>
        <fullName evidence="3">Activator of Hsp90 ATPase homolog 1-like protein</fullName>
    </recommendedName>
</protein>
<accession>A0A1G8Q6P7</accession>
<dbReference type="EMBL" id="FNDN01000014">
    <property type="protein sequence ID" value="SDJ00479.1"/>
    <property type="molecule type" value="Genomic_DNA"/>
</dbReference>
<evidence type="ECO:0000313" key="1">
    <source>
        <dbReference type="EMBL" id="SDJ00479.1"/>
    </source>
</evidence>
<dbReference type="SUPFAM" id="SSF55961">
    <property type="entry name" value="Bet v1-like"/>
    <property type="match status" value="1"/>
</dbReference>
<dbReference type="RefSeq" id="WP_072739547.1">
    <property type="nucleotide sequence ID" value="NZ_CP048813.1"/>
</dbReference>
<dbReference type="AlphaFoldDB" id="A0A1G8Q6P7"/>
<dbReference type="Gene3D" id="3.30.530.20">
    <property type="match status" value="1"/>
</dbReference>
<sequence>MNTSARNDSVADAPRTGAGRTPAESAHLAPATPGLATTDEAIRHQTGRGWDQWFAALDRWGARDHTHREIARWVAHQTDLDPLAWGAQAVAGSYERVRGLRAPGQHAETFTATASRTIEAPVATLYAAVADPAQRARWMPVDELRERRAEPWKTIDFDWGDGTTRVHAVFDACGASASRVSLRHDLLADGDACEESRLFWREGLIRLRELLEHG</sequence>
<dbReference type="InterPro" id="IPR023393">
    <property type="entry name" value="START-like_dom_sf"/>
</dbReference>
<evidence type="ECO:0000313" key="2">
    <source>
        <dbReference type="Proteomes" id="UP000183263"/>
    </source>
</evidence>